<dbReference type="EMBL" id="DS231617">
    <property type="protein sequence ID" value="EDU46751.1"/>
    <property type="molecule type" value="Genomic_DNA"/>
</dbReference>
<dbReference type="InParanoid" id="B2W0C8"/>
<evidence type="ECO:0000313" key="2">
    <source>
        <dbReference type="Proteomes" id="UP000001471"/>
    </source>
</evidence>
<sequence length="69" mass="7133">MVRITLAVGAAVCASPTVNHVHKHKESLGNNSVQKAERVHCYCTVLCCTVLYCAGGRGGGEEASSAACI</sequence>
<dbReference type="AlphaFoldDB" id="B2W0C8"/>
<evidence type="ECO:0000313" key="1">
    <source>
        <dbReference type="EMBL" id="EDU46751.1"/>
    </source>
</evidence>
<proteinExistence type="predicted"/>
<gene>
    <name evidence="1" type="ORF">PTRG_03913</name>
</gene>
<protein>
    <submittedName>
        <fullName evidence="1">Uncharacterized protein</fullName>
    </submittedName>
</protein>
<name>B2W0C8_PYRTR</name>
<accession>B2W0C8</accession>
<organism evidence="1 2">
    <name type="scientific">Pyrenophora tritici-repentis (strain Pt-1C-BFP)</name>
    <name type="common">Wheat tan spot fungus</name>
    <name type="synonym">Drechslera tritici-repentis</name>
    <dbReference type="NCBI Taxonomy" id="426418"/>
    <lineage>
        <taxon>Eukaryota</taxon>
        <taxon>Fungi</taxon>
        <taxon>Dikarya</taxon>
        <taxon>Ascomycota</taxon>
        <taxon>Pezizomycotina</taxon>
        <taxon>Dothideomycetes</taxon>
        <taxon>Pleosporomycetidae</taxon>
        <taxon>Pleosporales</taxon>
        <taxon>Pleosporineae</taxon>
        <taxon>Pleosporaceae</taxon>
        <taxon>Pyrenophora</taxon>
    </lineage>
</organism>
<dbReference type="Proteomes" id="UP000001471">
    <property type="component" value="Unassembled WGS sequence"/>
</dbReference>
<dbReference type="HOGENOM" id="CLU_2777183_0_0_1"/>
<reference evidence="2" key="1">
    <citation type="journal article" date="2013" name="G3 (Bethesda)">
        <title>Comparative genomics of a plant-pathogenic fungus, Pyrenophora tritici-repentis, reveals transduplication and the impact of repeat elements on pathogenicity and population divergence.</title>
        <authorList>
            <person name="Manning V.A."/>
            <person name="Pandelova I."/>
            <person name="Dhillon B."/>
            <person name="Wilhelm L.J."/>
            <person name="Goodwin S.B."/>
            <person name="Berlin A.M."/>
            <person name="Figueroa M."/>
            <person name="Freitag M."/>
            <person name="Hane J.K."/>
            <person name="Henrissat B."/>
            <person name="Holman W.H."/>
            <person name="Kodira C.D."/>
            <person name="Martin J."/>
            <person name="Oliver R.P."/>
            <person name="Robbertse B."/>
            <person name="Schackwitz W."/>
            <person name="Schwartz D.C."/>
            <person name="Spatafora J.W."/>
            <person name="Turgeon B.G."/>
            <person name="Yandava C."/>
            <person name="Young S."/>
            <person name="Zhou S."/>
            <person name="Zeng Q."/>
            <person name="Grigoriev I.V."/>
            <person name="Ma L.-J."/>
            <person name="Ciuffetti L.M."/>
        </authorList>
    </citation>
    <scope>NUCLEOTIDE SEQUENCE [LARGE SCALE GENOMIC DNA]</scope>
    <source>
        <strain evidence="2">Pt-1C-BFP</strain>
    </source>
</reference>